<evidence type="ECO:0000313" key="1">
    <source>
        <dbReference type="EMBL" id="KAF0924204.1"/>
    </source>
</evidence>
<proteinExistence type="predicted"/>
<dbReference type="EMBL" id="SPHZ02000003">
    <property type="protein sequence ID" value="KAF0924204.1"/>
    <property type="molecule type" value="Genomic_DNA"/>
</dbReference>
<dbReference type="OrthoDB" id="1917254at2759"/>
<dbReference type="PANTHER" id="PTHR33384">
    <property type="entry name" value="EXPRESSED PROTEIN"/>
    <property type="match status" value="1"/>
</dbReference>
<protein>
    <submittedName>
        <fullName evidence="1">Uncharacterized protein</fullName>
    </submittedName>
</protein>
<dbReference type="AlphaFoldDB" id="A0A6G1EIG0"/>
<accession>A0A6G1EIG0</accession>
<sequence length="144" mass="16391">MEHYSTRFSTGGGAVVDPMSDRRSRFWQIDSQPAELICPRPRRVSPRPPFLPETINRTLPMYRADPASDVLDLILSKNDPDFDTDSSSQVGFFCGSPPVRANNPVVHDPQFESFRMYIYEVAVCIYILCVYKRSPVNPSSFLQL</sequence>
<evidence type="ECO:0000313" key="2">
    <source>
        <dbReference type="Proteomes" id="UP000479710"/>
    </source>
</evidence>
<reference evidence="1 2" key="1">
    <citation type="submission" date="2019-11" db="EMBL/GenBank/DDBJ databases">
        <title>Whole genome sequence of Oryza granulata.</title>
        <authorList>
            <person name="Li W."/>
        </authorList>
    </citation>
    <scope>NUCLEOTIDE SEQUENCE [LARGE SCALE GENOMIC DNA]</scope>
    <source>
        <strain evidence="2">cv. Menghai</strain>
        <tissue evidence="1">Leaf</tissue>
    </source>
</reference>
<comment type="caution">
    <text evidence="1">The sequence shown here is derived from an EMBL/GenBank/DDBJ whole genome shotgun (WGS) entry which is preliminary data.</text>
</comment>
<organism evidence="1 2">
    <name type="scientific">Oryza meyeriana var. granulata</name>
    <dbReference type="NCBI Taxonomy" id="110450"/>
    <lineage>
        <taxon>Eukaryota</taxon>
        <taxon>Viridiplantae</taxon>
        <taxon>Streptophyta</taxon>
        <taxon>Embryophyta</taxon>
        <taxon>Tracheophyta</taxon>
        <taxon>Spermatophyta</taxon>
        <taxon>Magnoliopsida</taxon>
        <taxon>Liliopsida</taxon>
        <taxon>Poales</taxon>
        <taxon>Poaceae</taxon>
        <taxon>BOP clade</taxon>
        <taxon>Oryzoideae</taxon>
        <taxon>Oryzeae</taxon>
        <taxon>Oryzinae</taxon>
        <taxon>Oryza</taxon>
        <taxon>Oryza meyeriana</taxon>
    </lineage>
</organism>
<dbReference type="PANTHER" id="PTHR33384:SF27">
    <property type="entry name" value="OS05G0102500 PROTEIN"/>
    <property type="match status" value="1"/>
</dbReference>
<gene>
    <name evidence="1" type="ORF">E2562_008501</name>
</gene>
<name>A0A6G1EIG0_9ORYZ</name>
<dbReference type="Proteomes" id="UP000479710">
    <property type="component" value="Unassembled WGS sequence"/>
</dbReference>
<keyword evidence="2" id="KW-1185">Reference proteome</keyword>